<keyword evidence="2 8" id="KW-0813">Transport</keyword>
<evidence type="ECO:0000256" key="8">
    <source>
        <dbReference type="HAMAP-Rule" id="MF_00311"/>
    </source>
</evidence>
<keyword evidence="5 8" id="KW-0406">Ion transport</keyword>
<dbReference type="GO" id="GO:0005524">
    <property type="term" value="F:ATP binding"/>
    <property type="evidence" value="ECO:0007669"/>
    <property type="project" value="UniProtKB-UniRule"/>
</dbReference>
<dbReference type="SUPFAM" id="SSF160527">
    <property type="entry name" value="V-type ATPase subunit E-like"/>
    <property type="match status" value="1"/>
</dbReference>
<evidence type="ECO:0000256" key="2">
    <source>
        <dbReference type="ARBA" id="ARBA00022448"/>
    </source>
</evidence>
<dbReference type="GO" id="GO:0033178">
    <property type="term" value="C:proton-transporting two-sector ATPase complex, catalytic domain"/>
    <property type="evidence" value="ECO:0007669"/>
    <property type="project" value="InterPro"/>
</dbReference>
<comment type="function">
    <text evidence="8">Component of the A-type ATP synthase that produces ATP from ADP in the presence of a proton gradient across the membrane.</text>
</comment>
<keyword evidence="4 8" id="KW-0375">Hydrogen ion transport</keyword>
<dbReference type="InterPro" id="IPR038495">
    <property type="entry name" value="ATPase_E_C"/>
</dbReference>
<organism evidence="10 11">
    <name type="scientific">Halorutilus salinus</name>
    <dbReference type="NCBI Taxonomy" id="2487751"/>
    <lineage>
        <taxon>Archaea</taxon>
        <taxon>Methanobacteriati</taxon>
        <taxon>Methanobacteriota</taxon>
        <taxon>Stenosarchaea group</taxon>
        <taxon>Halobacteria</taxon>
        <taxon>Halorutilales</taxon>
        <taxon>Halorutilaceae</taxon>
        <taxon>Halorutilus</taxon>
    </lineage>
</organism>
<dbReference type="RefSeq" id="WP_266087208.1">
    <property type="nucleotide sequence ID" value="NZ_RKLV01000006.1"/>
</dbReference>
<sequence>MGLETVVDDIKQEARARADEIVAEAEEEKEETLSDAREEAEEIVEQARQDAEKEAENLREQEVSSAKLEARKMVSREERDQLAELRADVRDELAELDEGREDMTRTLLESGIEELGDDEGAVYTAEGDEEMVQDLLGGFDGFEHAGSTDIIGGVVVESADGKVRVDNSFDSVLEQVWNESLREVSARLLGDE</sequence>
<proteinExistence type="inferred from homology"/>
<reference evidence="10" key="1">
    <citation type="submission" date="2022-09" db="EMBL/GenBank/DDBJ databases">
        <title>Haloadaptaus new haloarchaeum isolated from saline soil.</title>
        <authorList>
            <person name="Duran-Viseras A."/>
            <person name="Sanchez-Porro C."/>
            <person name="Ventosa A."/>
        </authorList>
    </citation>
    <scope>NUCLEOTIDE SEQUENCE</scope>
    <source>
        <strain evidence="10">F3-133</strain>
    </source>
</reference>
<dbReference type="GO" id="GO:0042777">
    <property type="term" value="P:proton motive force-driven plasma membrane ATP synthesis"/>
    <property type="evidence" value="ECO:0007669"/>
    <property type="project" value="UniProtKB-UniRule"/>
</dbReference>
<evidence type="ECO:0000256" key="6">
    <source>
        <dbReference type="ARBA" id="ARBA00023136"/>
    </source>
</evidence>
<dbReference type="AlphaFoldDB" id="A0A9Q4C577"/>
<name>A0A9Q4C577_9EURY</name>
<evidence type="ECO:0000313" key="10">
    <source>
        <dbReference type="EMBL" id="MCX2819164.1"/>
    </source>
</evidence>
<keyword evidence="6 8" id="KW-0472">Membrane</keyword>
<dbReference type="PANTHER" id="PTHR45715">
    <property type="entry name" value="ATPASE H+-TRANSPORTING V1 SUBUNIT E1A-RELATED"/>
    <property type="match status" value="1"/>
</dbReference>
<evidence type="ECO:0000256" key="3">
    <source>
        <dbReference type="ARBA" id="ARBA00022475"/>
    </source>
</evidence>
<evidence type="ECO:0000256" key="5">
    <source>
        <dbReference type="ARBA" id="ARBA00023065"/>
    </source>
</evidence>
<feature type="region of interest" description="Disordered" evidence="9">
    <location>
        <begin position="23"/>
        <end position="65"/>
    </location>
</feature>
<dbReference type="HAMAP" id="MF_00311">
    <property type="entry name" value="ATP_synth_E_arch"/>
    <property type="match status" value="1"/>
</dbReference>
<feature type="compositionally biased region" description="Basic and acidic residues" evidence="9">
    <location>
        <begin position="45"/>
        <end position="65"/>
    </location>
</feature>
<dbReference type="Gene3D" id="1.20.5.620">
    <property type="entry name" value="F1F0 ATP synthase subunit B, membrane domain"/>
    <property type="match status" value="1"/>
</dbReference>
<evidence type="ECO:0000256" key="4">
    <source>
        <dbReference type="ARBA" id="ARBA00022781"/>
    </source>
</evidence>
<protein>
    <recommendedName>
        <fullName evidence="8">A-type ATP synthase subunit E</fullName>
    </recommendedName>
</protein>
<dbReference type="GO" id="GO:0046933">
    <property type="term" value="F:proton-transporting ATP synthase activity, rotational mechanism"/>
    <property type="evidence" value="ECO:0007669"/>
    <property type="project" value="UniProtKB-UniRule"/>
</dbReference>
<comment type="subunit">
    <text evidence="8">Has multiple subunits with at least A(3), B(3), C, D, E, F, H, I and proteolipid K(x).</text>
</comment>
<comment type="similarity">
    <text evidence="1 8">Belongs to the V-ATPase E subunit family.</text>
</comment>
<dbReference type="Gene3D" id="3.30.2320.30">
    <property type="entry name" value="ATP synthase, E subunit, C-terminal"/>
    <property type="match status" value="1"/>
</dbReference>
<evidence type="ECO:0000256" key="9">
    <source>
        <dbReference type="SAM" id="MobiDB-lite"/>
    </source>
</evidence>
<gene>
    <name evidence="8" type="primary">atpE</name>
    <name evidence="10" type="ORF">EGH25_07335</name>
</gene>
<comment type="caution">
    <text evidence="10">The sequence shown here is derived from an EMBL/GenBank/DDBJ whole genome shotgun (WGS) entry which is preliminary data.</text>
</comment>
<dbReference type="GO" id="GO:0046961">
    <property type="term" value="F:proton-transporting ATPase activity, rotational mechanism"/>
    <property type="evidence" value="ECO:0007669"/>
    <property type="project" value="InterPro"/>
</dbReference>
<keyword evidence="7 8" id="KW-0066">ATP synthesis</keyword>
<evidence type="ECO:0000313" key="11">
    <source>
        <dbReference type="Proteomes" id="UP001149411"/>
    </source>
</evidence>
<dbReference type="NCBIfam" id="NF002629">
    <property type="entry name" value="PRK02292.1"/>
    <property type="match status" value="1"/>
</dbReference>
<dbReference type="Proteomes" id="UP001149411">
    <property type="component" value="Unassembled WGS sequence"/>
</dbReference>
<evidence type="ECO:0000256" key="1">
    <source>
        <dbReference type="ARBA" id="ARBA00005901"/>
    </source>
</evidence>
<comment type="subcellular location">
    <subcellularLocation>
        <location evidence="8">Cell membrane</location>
        <topology evidence="8">Peripheral membrane protein</topology>
    </subcellularLocation>
</comment>
<evidence type="ECO:0000256" key="7">
    <source>
        <dbReference type="ARBA" id="ARBA00023310"/>
    </source>
</evidence>
<keyword evidence="3 8" id="KW-1003">Cell membrane</keyword>
<dbReference type="InterPro" id="IPR002842">
    <property type="entry name" value="ATPase_V1_Esu"/>
</dbReference>
<keyword evidence="11" id="KW-1185">Reference proteome</keyword>
<dbReference type="GO" id="GO:0005886">
    <property type="term" value="C:plasma membrane"/>
    <property type="evidence" value="ECO:0007669"/>
    <property type="project" value="UniProtKB-SubCell"/>
</dbReference>
<accession>A0A9Q4C577</accession>
<dbReference type="EMBL" id="RKLV01000006">
    <property type="protein sequence ID" value="MCX2819164.1"/>
    <property type="molecule type" value="Genomic_DNA"/>
</dbReference>
<dbReference type="Pfam" id="PF01991">
    <property type="entry name" value="vATP-synt_E"/>
    <property type="match status" value="1"/>
</dbReference>